<evidence type="ECO:0000313" key="16">
    <source>
        <dbReference type="Proteomes" id="UP000046395"/>
    </source>
</evidence>
<evidence type="ECO:0000256" key="14">
    <source>
        <dbReference type="SAM" id="Coils"/>
    </source>
</evidence>
<evidence type="ECO:0000256" key="13">
    <source>
        <dbReference type="ARBA" id="ARBA00046654"/>
    </source>
</evidence>
<evidence type="ECO:0000256" key="10">
    <source>
        <dbReference type="ARBA" id="ARBA00023157"/>
    </source>
</evidence>
<sequence>MDEELEEQLDICRLTDFSESSDEHMSVNQYIPANYRFLRRFRSRDLLGLLLVSLLKIVCCFLEPNPDRQRLLFYVVSSFLTEVGIIPNYLLSNNSYSIRQRFLLALVHLLKAAQDIFKIQIAPELAELIPPLSASNDENTLAPYICNEAERYNRGRWGTQYNDLKSHWKESQEKDAWDSDFYNGNQFTVKKMVFTTADAATCSKELREVRILSKLEHPNIIRYYGGWVDFEDFVDKSHFCENWSSELNIHELGRSCNSFINSGSTPFRRSKSCPEIISVAAAAQTESNCHCANASSFEENLSGTICHTRYIPKLAYTQRFLCVYIRMEHWSLTLQDWLSARNLRTQRLNDRFSVISPHQNEEMLMQLIEALQYIHRQGVIHCNIQPSNIFLKGRRPHLLVGGFGQACCANELSNFESWTFPHSWSVRSGSVDTNLYVAPELLEKDAYDSTVDIFSVGIIMMELYCPYRTQAERIESINQLRRSQIPEDFYRRWPVIACVGAQAVDQQPTKRPSAKSLLATGLFHSNSKDVMQLKEEVSALERERFEVLSRLDKCTCARAKDL</sequence>
<dbReference type="InterPro" id="IPR000719">
    <property type="entry name" value="Prot_kinase_dom"/>
</dbReference>
<reference evidence="17" key="3">
    <citation type="submission" date="2019-12" db="UniProtKB">
        <authorList>
            <consortium name="WormBaseParasite"/>
        </authorList>
    </citation>
    <scope>IDENTIFICATION</scope>
</reference>
<reference evidence="16" key="1">
    <citation type="submission" date="2013-11" db="EMBL/GenBank/DDBJ databases">
        <authorList>
            <person name="Aslett M."/>
        </authorList>
    </citation>
    <scope>NUCLEOTIDE SEQUENCE [LARGE SCALE GENOMIC DNA]</scope>
    <source>
        <strain evidence="16">Edinburgh</strain>
    </source>
</reference>
<evidence type="ECO:0000256" key="5">
    <source>
        <dbReference type="ARBA" id="ARBA00022737"/>
    </source>
</evidence>
<evidence type="ECO:0000259" key="15">
    <source>
        <dbReference type="PROSITE" id="PS50011"/>
    </source>
</evidence>
<dbReference type="InterPro" id="IPR050339">
    <property type="entry name" value="CC_SR_Kinase"/>
</dbReference>
<keyword evidence="3" id="KW-0597">Phosphoprotein</keyword>
<keyword evidence="5" id="KW-0677">Repeat</keyword>
<dbReference type="InterPro" id="IPR054521">
    <property type="entry name" value="HRI2_3H"/>
</dbReference>
<feature type="domain" description="Protein kinase" evidence="15">
    <location>
        <begin position="146"/>
        <end position="523"/>
    </location>
</feature>
<dbReference type="SUPFAM" id="SSF56112">
    <property type="entry name" value="Protein kinase-like (PK-like)"/>
    <property type="match status" value="1"/>
</dbReference>
<dbReference type="Gene3D" id="1.10.510.10">
    <property type="entry name" value="Transferase(Phosphotransferase) domain 1"/>
    <property type="match status" value="1"/>
</dbReference>
<dbReference type="AlphaFoldDB" id="A0A5S6QV28"/>
<evidence type="ECO:0000256" key="3">
    <source>
        <dbReference type="ARBA" id="ARBA00022553"/>
    </source>
</evidence>
<dbReference type="PROSITE" id="PS50011">
    <property type="entry name" value="PROTEIN_KINASE_DOM"/>
    <property type="match status" value="1"/>
</dbReference>
<keyword evidence="16" id="KW-1185">Reference proteome</keyword>
<dbReference type="GO" id="GO:0005524">
    <property type="term" value="F:ATP binding"/>
    <property type="evidence" value="ECO:0007669"/>
    <property type="project" value="UniProtKB-KW"/>
</dbReference>
<keyword evidence="6" id="KW-0547">Nucleotide-binding</keyword>
<dbReference type="WBParaSite" id="TMUE_3000010752.1">
    <property type="protein sequence ID" value="TMUE_3000010752.1"/>
    <property type="gene ID" value="WBGene00293288"/>
</dbReference>
<evidence type="ECO:0000256" key="12">
    <source>
        <dbReference type="ARBA" id="ARBA00042456"/>
    </source>
</evidence>
<organism evidence="16 17">
    <name type="scientific">Trichuris muris</name>
    <name type="common">Mouse whipworm</name>
    <dbReference type="NCBI Taxonomy" id="70415"/>
    <lineage>
        <taxon>Eukaryota</taxon>
        <taxon>Metazoa</taxon>
        <taxon>Ecdysozoa</taxon>
        <taxon>Nematoda</taxon>
        <taxon>Enoplea</taxon>
        <taxon>Dorylaimia</taxon>
        <taxon>Trichinellida</taxon>
        <taxon>Trichuridae</taxon>
        <taxon>Trichuris</taxon>
    </lineage>
</organism>
<keyword evidence="9" id="KW-0832">Ubl conjugation</keyword>
<dbReference type="InterPro" id="IPR011009">
    <property type="entry name" value="Kinase-like_dom_sf"/>
</dbReference>
<dbReference type="GO" id="GO:0005634">
    <property type="term" value="C:nucleus"/>
    <property type="evidence" value="ECO:0007669"/>
    <property type="project" value="TreeGrafter"/>
</dbReference>
<dbReference type="Gene3D" id="3.30.200.20">
    <property type="entry name" value="Phosphorylase Kinase, domain 1"/>
    <property type="match status" value="1"/>
</dbReference>
<keyword evidence="2" id="KW-0723">Serine/threonine-protein kinase</keyword>
<reference evidence="16" key="2">
    <citation type="submission" date="2014-03" db="EMBL/GenBank/DDBJ databases">
        <title>The whipworm genome and dual-species transcriptomics of an intimate host-pathogen interaction.</title>
        <authorList>
            <person name="Foth B.J."/>
            <person name="Tsai I.J."/>
            <person name="Reid A.J."/>
            <person name="Bancroft A.J."/>
            <person name="Nichol S."/>
            <person name="Tracey A."/>
            <person name="Holroyd N."/>
            <person name="Cotton J.A."/>
            <person name="Stanley E.J."/>
            <person name="Zarowiecki M."/>
            <person name="Liu J.Z."/>
            <person name="Huckvale T."/>
            <person name="Cooper P.J."/>
            <person name="Grencis R.K."/>
            <person name="Berriman M."/>
        </authorList>
    </citation>
    <scope>NUCLEOTIDE SEQUENCE [LARGE SCALE GENOMIC DNA]</scope>
    <source>
        <strain evidence="16">Edinburgh</strain>
    </source>
</reference>
<dbReference type="SMART" id="SM00220">
    <property type="entry name" value="S_TKc"/>
    <property type="match status" value="1"/>
</dbReference>
<dbReference type="Pfam" id="PF00069">
    <property type="entry name" value="Pkinase"/>
    <property type="match status" value="1"/>
</dbReference>
<keyword evidence="8" id="KW-0067">ATP-binding</keyword>
<dbReference type="Proteomes" id="UP000046395">
    <property type="component" value="Unassembled WGS sequence"/>
</dbReference>
<evidence type="ECO:0000256" key="1">
    <source>
        <dbReference type="ARBA" id="ARBA00012513"/>
    </source>
</evidence>
<evidence type="ECO:0000256" key="6">
    <source>
        <dbReference type="ARBA" id="ARBA00022741"/>
    </source>
</evidence>
<evidence type="ECO:0000313" key="17">
    <source>
        <dbReference type="WBParaSite" id="TMUE_3000010752.1"/>
    </source>
</evidence>
<dbReference type="PANTHER" id="PTHR11042">
    <property type="entry name" value="EUKARYOTIC TRANSLATION INITIATION FACTOR 2-ALPHA KINASE EIF2-ALPHA KINASE -RELATED"/>
    <property type="match status" value="1"/>
</dbReference>
<dbReference type="GO" id="GO:0004694">
    <property type="term" value="F:eukaryotic translation initiation factor 2alpha kinase activity"/>
    <property type="evidence" value="ECO:0007669"/>
    <property type="project" value="TreeGrafter"/>
</dbReference>
<dbReference type="STRING" id="70415.A0A5S6QV28"/>
<proteinExistence type="predicted"/>
<accession>A0A5S6QV28</accession>
<evidence type="ECO:0000256" key="8">
    <source>
        <dbReference type="ARBA" id="ARBA00022840"/>
    </source>
</evidence>
<dbReference type="GO" id="GO:0005737">
    <property type="term" value="C:cytoplasm"/>
    <property type="evidence" value="ECO:0007669"/>
    <property type="project" value="TreeGrafter"/>
</dbReference>
<protein>
    <recommendedName>
        <fullName evidence="11">Eukaryotic translation initiation factor 2-alpha kinase 1</fullName>
        <ecNumber evidence="1">2.7.11.1</ecNumber>
    </recommendedName>
    <alternativeName>
        <fullName evidence="12">Hemin-sensitive initiation factor 2-alpha kinase</fullName>
    </alternativeName>
</protein>
<dbReference type="Pfam" id="PF22949">
    <property type="entry name" value="HRI2_3H"/>
    <property type="match status" value="1"/>
</dbReference>
<evidence type="ECO:0000256" key="2">
    <source>
        <dbReference type="ARBA" id="ARBA00022527"/>
    </source>
</evidence>
<dbReference type="EC" id="2.7.11.1" evidence="1"/>
<feature type="coiled-coil region" evidence="14">
    <location>
        <begin position="523"/>
        <end position="550"/>
    </location>
</feature>
<dbReference type="PANTHER" id="PTHR11042:SF160">
    <property type="entry name" value="EUKARYOTIC TRANSLATION INITIATION FACTOR 2-ALPHA KINASE 1"/>
    <property type="match status" value="1"/>
</dbReference>
<evidence type="ECO:0000256" key="4">
    <source>
        <dbReference type="ARBA" id="ARBA00022679"/>
    </source>
</evidence>
<evidence type="ECO:0000256" key="9">
    <source>
        <dbReference type="ARBA" id="ARBA00022843"/>
    </source>
</evidence>
<evidence type="ECO:0000256" key="7">
    <source>
        <dbReference type="ARBA" id="ARBA00022777"/>
    </source>
</evidence>
<keyword evidence="10" id="KW-1015">Disulfide bond</keyword>
<evidence type="ECO:0000256" key="11">
    <source>
        <dbReference type="ARBA" id="ARBA00040433"/>
    </source>
</evidence>
<keyword evidence="7" id="KW-0418">Kinase</keyword>
<keyword evidence="4" id="KW-0808">Transferase</keyword>
<name>A0A5S6QV28_TRIMR</name>
<dbReference type="WBParaSite" id="TMUE_3000010752.2">
    <property type="protein sequence ID" value="TMUE_3000010752.2"/>
    <property type="gene ID" value="WBGene00293288"/>
</dbReference>
<comment type="subunit">
    <text evidence="13">Synthesized in an inactive form that binds to the N-terminal domain of CDC37. Has to be associated with a multiprotein complex containing Hsp90, CDC37 and PPP5C for maturation and activation by autophosphorylation. The phosphatase PPP5C modulates this activation. Homodimer; homodimerizes in presence of heme, forming a disulfide-linked inactive homodimer. Interacts with DELE1; binds both to full-length DELE1 and processed form of DELE1 (S-DELE1) in response to stress, leading to activate its protein kinase activity and trigger the integrated stress response (ISR).</text>
</comment>
<keyword evidence="14" id="KW-0175">Coiled coil</keyword>